<evidence type="ECO:0000313" key="1">
    <source>
        <dbReference type="EMBL" id="ACX74823.1"/>
    </source>
</evidence>
<dbReference type="EMBL" id="CP001792">
    <property type="protein sequence ID" value="ACX74823.1"/>
    <property type="molecule type" value="Genomic_DNA"/>
</dbReference>
<protein>
    <recommendedName>
        <fullName evidence="3">Lipoprotein</fullName>
    </recommendedName>
</protein>
<organism evidence="1 2">
    <name type="scientific">Fibrobacter succinogenes (strain ATCC 19169 / S85)</name>
    <dbReference type="NCBI Taxonomy" id="59374"/>
    <lineage>
        <taxon>Bacteria</taxon>
        <taxon>Pseudomonadati</taxon>
        <taxon>Fibrobacterota</taxon>
        <taxon>Fibrobacteria</taxon>
        <taxon>Fibrobacterales</taxon>
        <taxon>Fibrobacteraceae</taxon>
        <taxon>Fibrobacter</taxon>
    </lineage>
</organism>
<sequence length="39" mass="4745">MLKLVFVLTSKLDFCLQPFLKSYIYIYYFGIYQPRFGDI</sequence>
<name>A0ABM5LHE1_FIBSS</name>
<evidence type="ECO:0008006" key="3">
    <source>
        <dbReference type="Google" id="ProtNLM"/>
    </source>
</evidence>
<dbReference type="Proteomes" id="UP000001497">
    <property type="component" value="Chromosome"/>
</dbReference>
<gene>
    <name evidence="1" type="ordered locus">Fisuc_1220</name>
</gene>
<accession>A0ABM5LHE1</accession>
<proteinExistence type="predicted"/>
<evidence type="ECO:0000313" key="2">
    <source>
        <dbReference type="Proteomes" id="UP000001497"/>
    </source>
</evidence>
<keyword evidence="2" id="KW-1185">Reference proteome</keyword>
<reference evidence="1" key="1">
    <citation type="submission" date="2009-10" db="EMBL/GenBank/DDBJ databases">
        <title>Complete sequence of Fibrobacter succinogenes subsp. succinogenes S85.</title>
        <authorList>
            <consortium name="US DOE Joint Genome Institute"/>
            <person name="Lucas S."/>
            <person name="Copeland A."/>
            <person name="Lapidus A."/>
            <person name="Glavina del Rio T."/>
            <person name="Tice H."/>
            <person name="Bruce D."/>
            <person name="Goodwin L."/>
            <person name="Pitluck S."/>
            <person name="Chertkov O."/>
            <person name="Detter J.C."/>
            <person name="Han C."/>
            <person name="Tapia R."/>
            <person name="Larimer F."/>
            <person name="Land M."/>
            <person name="Hauser L."/>
            <person name="Kyrpides N."/>
            <person name="Mikhailova N."/>
            <person name="Weimer P.J."/>
            <person name="Stevenson D.M."/>
            <person name="Boyum J."/>
            <person name="Brumm P.I."/>
            <person name="Mead D."/>
        </authorList>
    </citation>
    <scope>NUCLEOTIDE SEQUENCE [LARGE SCALE GENOMIC DNA]</scope>
    <source>
        <strain evidence="1">S85</strain>
    </source>
</reference>